<dbReference type="FunFam" id="2.40.50.140:FF:000004">
    <property type="entry name" value="Elongation factor P"/>
    <property type="match status" value="1"/>
</dbReference>
<evidence type="ECO:0000259" key="3">
    <source>
        <dbReference type="SMART" id="SM00841"/>
    </source>
</evidence>
<dbReference type="SUPFAM" id="SSF50104">
    <property type="entry name" value="Translation proteins SH3-like domain"/>
    <property type="match status" value="1"/>
</dbReference>
<dbReference type="InterPro" id="IPR012340">
    <property type="entry name" value="NA-bd_OB-fold"/>
</dbReference>
<dbReference type="Pfam" id="PF08207">
    <property type="entry name" value="EFP_N"/>
    <property type="match status" value="1"/>
</dbReference>
<dbReference type="SMART" id="SM00841">
    <property type="entry name" value="Elong-fact-P_C"/>
    <property type="match status" value="1"/>
</dbReference>
<name>A0A2K9LQ11_9GAMM</name>
<evidence type="ECO:0000313" key="5">
    <source>
        <dbReference type="EMBL" id="AUM14231.1"/>
    </source>
</evidence>
<dbReference type="InterPro" id="IPR001059">
    <property type="entry name" value="Transl_elong_P/YeiP_cen"/>
</dbReference>
<sequence>MPKACDIKKGAVVSINDQPYIVKHIEVRSPSARGAATLYKMRFNHAQTHQKHDETFTGDDMLKLVDFSRRAVQFLYQEGDSYIFMDKEDYSQHPLDRDIIEEQILYLTDNLEGIQGLIVEEHCVGIELPQHVVLEIVDTAPNMKNASATNRTKPATLSTGLEVQVPEYIESGEHIKVSTVTGKYVSRA</sequence>
<gene>
    <name evidence="5" type="ORF">Kalk_18170</name>
</gene>
<evidence type="ECO:0000256" key="2">
    <source>
        <dbReference type="HAMAP-Rule" id="MF_00646"/>
    </source>
</evidence>
<dbReference type="CDD" id="cd05794">
    <property type="entry name" value="S1_EF-P_repeat_2"/>
    <property type="match status" value="1"/>
</dbReference>
<comment type="similarity">
    <text evidence="1 2">Belongs to the elongation factor P family.</text>
</comment>
<feature type="domain" description="Elongation factor P C-terminal" evidence="3">
    <location>
        <begin position="132"/>
        <end position="187"/>
    </location>
</feature>
<reference evidence="6" key="1">
    <citation type="submission" date="2017-08" db="EMBL/GenBank/DDBJ databases">
        <title>Direct submision.</title>
        <authorList>
            <person name="Kim S.-J."/>
            <person name="Rhee S.-K."/>
        </authorList>
    </citation>
    <scope>NUCLEOTIDE SEQUENCE [LARGE SCALE GENOMIC DNA]</scope>
    <source>
        <strain evidence="6">GI5</strain>
    </source>
</reference>
<organism evidence="5 6">
    <name type="scientific">Ketobacter alkanivorans</name>
    <dbReference type="NCBI Taxonomy" id="1917421"/>
    <lineage>
        <taxon>Bacteria</taxon>
        <taxon>Pseudomonadati</taxon>
        <taxon>Pseudomonadota</taxon>
        <taxon>Gammaproteobacteria</taxon>
        <taxon>Pseudomonadales</taxon>
        <taxon>Ketobacteraceae</taxon>
        <taxon>Ketobacter</taxon>
    </lineage>
</organism>
<dbReference type="GO" id="GO:0005829">
    <property type="term" value="C:cytosol"/>
    <property type="evidence" value="ECO:0007669"/>
    <property type="project" value="UniProtKB-ARBA"/>
</dbReference>
<dbReference type="RefSeq" id="WP_101895605.1">
    <property type="nucleotide sequence ID" value="NZ_CP022684.1"/>
</dbReference>
<evidence type="ECO:0000313" key="6">
    <source>
        <dbReference type="Proteomes" id="UP000235116"/>
    </source>
</evidence>
<dbReference type="Pfam" id="PF01132">
    <property type="entry name" value="EFP"/>
    <property type="match status" value="1"/>
</dbReference>
<dbReference type="SUPFAM" id="SSF50249">
    <property type="entry name" value="Nucleic acid-binding proteins"/>
    <property type="match status" value="2"/>
</dbReference>
<dbReference type="InterPro" id="IPR013185">
    <property type="entry name" value="Transl_elong_KOW-like"/>
</dbReference>
<dbReference type="GO" id="GO:0043043">
    <property type="term" value="P:peptide biosynthetic process"/>
    <property type="evidence" value="ECO:0007669"/>
    <property type="project" value="InterPro"/>
</dbReference>
<keyword evidence="5" id="KW-0648">Protein biosynthesis</keyword>
<dbReference type="SMART" id="SM01185">
    <property type="entry name" value="EFP"/>
    <property type="match status" value="1"/>
</dbReference>
<dbReference type="PANTHER" id="PTHR30053">
    <property type="entry name" value="ELONGATION FACTOR P"/>
    <property type="match status" value="1"/>
</dbReference>
<dbReference type="Gene3D" id="2.40.50.140">
    <property type="entry name" value="Nucleic acid-binding proteins"/>
    <property type="match status" value="2"/>
</dbReference>
<dbReference type="InterPro" id="IPR020599">
    <property type="entry name" value="Transl_elong_fac_P/YeiP"/>
</dbReference>
<dbReference type="InterPro" id="IPR011897">
    <property type="entry name" value="Transl_elong_p-like_YeiP"/>
</dbReference>
<dbReference type="KEGG" id="kak:Kalk_18170"/>
<dbReference type="Pfam" id="PF09285">
    <property type="entry name" value="Elong-fact-P_C"/>
    <property type="match status" value="1"/>
</dbReference>
<evidence type="ECO:0000256" key="1">
    <source>
        <dbReference type="ARBA" id="ARBA00009479"/>
    </source>
</evidence>
<keyword evidence="5" id="KW-0251">Elongation factor</keyword>
<dbReference type="NCBIfam" id="NF003392">
    <property type="entry name" value="PRK04542.1"/>
    <property type="match status" value="1"/>
</dbReference>
<dbReference type="CDD" id="cd04470">
    <property type="entry name" value="S1_EF-P_repeat_1"/>
    <property type="match status" value="1"/>
</dbReference>
<dbReference type="OrthoDB" id="5599402at2"/>
<keyword evidence="6" id="KW-1185">Reference proteome</keyword>
<dbReference type="NCBIfam" id="NF001810">
    <property type="entry name" value="PRK00529.1"/>
    <property type="match status" value="1"/>
</dbReference>
<dbReference type="PIRSF" id="PIRSF005901">
    <property type="entry name" value="EF-P"/>
    <property type="match status" value="1"/>
</dbReference>
<evidence type="ECO:0000259" key="4">
    <source>
        <dbReference type="SMART" id="SM01185"/>
    </source>
</evidence>
<proteinExistence type="inferred from homology"/>
<dbReference type="PANTHER" id="PTHR30053:SF14">
    <property type="entry name" value="TRANSLATION ELONGATION FACTOR KOW-LIKE DOMAIN-CONTAINING PROTEIN"/>
    <property type="match status" value="1"/>
</dbReference>
<dbReference type="InterPro" id="IPR008991">
    <property type="entry name" value="Translation_prot_SH3-like_sf"/>
</dbReference>
<dbReference type="InterPro" id="IPR014722">
    <property type="entry name" value="Rib_uL2_dom2"/>
</dbReference>
<dbReference type="PROSITE" id="PS01275">
    <property type="entry name" value="EFP"/>
    <property type="match status" value="1"/>
</dbReference>
<feature type="domain" description="Translation elongation factor P/YeiP central" evidence="4">
    <location>
        <begin position="69"/>
        <end position="124"/>
    </location>
</feature>
<dbReference type="InterPro" id="IPR013852">
    <property type="entry name" value="Transl_elong_P/YeiP_CS"/>
</dbReference>
<dbReference type="GO" id="GO:0003746">
    <property type="term" value="F:translation elongation factor activity"/>
    <property type="evidence" value="ECO:0007669"/>
    <property type="project" value="UniProtKB-UniRule"/>
</dbReference>
<dbReference type="Gene3D" id="2.30.30.30">
    <property type="match status" value="1"/>
</dbReference>
<dbReference type="AlphaFoldDB" id="A0A2K9LQ11"/>
<dbReference type="EMBL" id="CP022684">
    <property type="protein sequence ID" value="AUM14231.1"/>
    <property type="molecule type" value="Genomic_DNA"/>
</dbReference>
<dbReference type="InterPro" id="IPR015365">
    <property type="entry name" value="Elong-fact-P_C"/>
</dbReference>
<accession>A0A2K9LQ11</accession>
<protein>
    <recommendedName>
        <fullName evidence="2">Elongation factor P-like protein</fullName>
    </recommendedName>
</protein>
<dbReference type="Proteomes" id="UP000235116">
    <property type="component" value="Chromosome"/>
</dbReference>
<dbReference type="HAMAP" id="MF_00646">
    <property type="entry name" value="EFP"/>
    <property type="match status" value="1"/>
</dbReference>